<sequence length="266" mass="29885">MYVLGEQPTYVDQLIARLQTLPEQFLQGLAATEPVLQLEHIGNLSEQLHGDNLYLIKDGLLHAGIDGRPLFYLQEGDLLGLRQGSDLPHWQYSSDEPLALQPYPRAEVFKHIHADEQRQELFTQYLIGQAALLSDAFARTKLPDIRPNTGFQYYAAGEELIHEGDDAEHVFVIIEGHAEAFVNGMKVGDVHKDEIFGAMAVFTQEKRTATVIASEPCTVMVIPKEQFLGLMNSNPRIAHSLIEGMARRIDLMNKEITALRRQIGEN</sequence>
<proteinExistence type="predicted"/>
<evidence type="ECO:0000259" key="1">
    <source>
        <dbReference type="PROSITE" id="PS50042"/>
    </source>
</evidence>
<protein>
    <submittedName>
        <fullName evidence="2">Cyclic nucleotide-binding domain-containing protein</fullName>
    </submittedName>
</protein>
<feature type="domain" description="Cyclic nucleotide-binding" evidence="1">
    <location>
        <begin position="154"/>
        <end position="248"/>
    </location>
</feature>
<keyword evidence="3" id="KW-1185">Reference proteome</keyword>
<dbReference type="CDD" id="cd00038">
    <property type="entry name" value="CAP_ED"/>
    <property type="match status" value="1"/>
</dbReference>
<dbReference type="GO" id="GO:0003700">
    <property type="term" value="F:DNA-binding transcription factor activity"/>
    <property type="evidence" value="ECO:0007669"/>
    <property type="project" value="TreeGrafter"/>
</dbReference>
<evidence type="ECO:0000313" key="3">
    <source>
        <dbReference type="Proteomes" id="UP000185766"/>
    </source>
</evidence>
<dbReference type="SMART" id="SM00100">
    <property type="entry name" value="cNMP"/>
    <property type="match status" value="1"/>
</dbReference>
<name>A0A1H7LHF9_9GAMM</name>
<dbReference type="PANTHER" id="PTHR24567">
    <property type="entry name" value="CRP FAMILY TRANSCRIPTIONAL REGULATORY PROTEIN"/>
    <property type="match status" value="1"/>
</dbReference>
<dbReference type="Proteomes" id="UP000185766">
    <property type="component" value="Unassembled WGS sequence"/>
</dbReference>
<dbReference type="PRINTS" id="PR00103">
    <property type="entry name" value="CAMPKINASE"/>
</dbReference>
<dbReference type="InterPro" id="IPR018488">
    <property type="entry name" value="cNMP-bd_CS"/>
</dbReference>
<dbReference type="AlphaFoldDB" id="A0A1H7LHF9"/>
<dbReference type="PROSITE" id="PS50042">
    <property type="entry name" value="CNMP_BINDING_3"/>
    <property type="match status" value="1"/>
</dbReference>
<dbReference type="InterPro" id="IPR014710">
    <property type="entry name" value="RmlC-like_jellyroll"/>
</dbReference>
<dbReference type="SUPFAM" id="SSF51206">
    <property type="entry name" value="cAMP-binding domain-like"/>
    <property type="match status" value="1"/>
</dbReference>
<dbReference type="Gene3D" id="2.60.120.10">
    <property type="entry name" value="Jelly Rolls"/>
    <property type="match status" value="1"/>
</dbReference>
<evidence type="ECO:0000313" key="2">
    <source>
        <dbReference type="EMBL" id="SEK98373.1"/>
    </source>
</evidence>
<dbReference type="Pfam" id="PF00027">
    <property type="entry name" value="cNMP_binding"/>
    <property type="match status" value="1"/>
</dbReference>
<dbReference type="GO" id="GO:0005829">
    <property type="term" value="C:cytosol"/>
    <property type="evidence" value="ECO:0007669"/>
    <property type="project" value="TreeGrafter"/>
</dbReference>
<dbReference type="PANTHER" id="PTHR24567:SF74">
    <property type="entry name" value="HTH-TYPE TRANSCRIPTIONAL REGULATOR ARCR"/>
    <property type="match status" value="1"/>
</dbReference>
<dbReference type="InterPro" id="IPR018490">
    <property type="entry name" value="cNMP-bd_dom_sf"/>
</dbReference>
<dbReference type="InterPro" id="IPR050397">
    <property type="entry name" value="Env_Response_Regulators"/>
</dbReference>
<dbReference type="EMBL" id="FOAS01000007">
    <property type="protein sequence ID" value="SEK98373.1"/>
    <property type="molecule type" value="Genomic_DNA"/>
</dbReference>
<dbReference type="RefSeq" id="WP_074867092.1">
    <property type="nucleotide sequence ID" value="NZ_FOAS01000007.1"/>
</dbReference>
<accession>A0A1H7LHF9</accession>
<gene>
    <name evidence="2" type="ORF">SAMN05216214_10722</name>
</gene>
<reference evidence="2 3" key="1">
    <citation type="submission" date="2016-10" db="EMBL/GenBank/DDBJ databases">
        <authorList>
            <person name="de Groot N.N."/>
        </authorList>
    </citation>
    <scope>NUCLEOTIDE SEQUENCE [LARGE SCALE GENOMIC DNA]</scope>
    <source>
        <strain evidence="2 3">JCM 19513</strain>
    </source>
</reference>
<dbReference type="STRING" id="1429083.GCA_001885685_00442"/>
<organism evidence="2 3">
    <name type="scientific">Atopomonas hussainii</name>
    <dbReference type="NCBI Taxonomy" id="1429083"/>
    <lineage>
        <taxon>Bacteria</taxon>
        <taxon>Pseudomonadati</taxon>
        <taxon>Pseudomonadota</taxon>
        <taxon>Gammaproteobacteria</taxon>
        <taxon>Pseudomonadales</taxon>
        <taxon>Pseudomonadaceae</taxon>
        <taxon>Atopomonas</taxon>
    </lineage>
</organism>
<dbReference type="PROSITE" id="PS00888">
    <property type="entry name" value="CNMP_BINDING_1"/>
    <property type="match status" value="1"/>
</dbReference>
<dbReference type="InterPro" id="IPR000595">
    <property type="entry name" value="cNMP-bd_dom"/>
</dbReference>